<dbReference type="SUPFAM" id="SSF55120">
    <property type="entry name" value="Pseudouridine synthase"/>
    <property type="match status" value="1"/>
</dbReference>
<accession>A0A382JDK7</accession>
<dbReference type="AlphaFoldDB" id="A0A382JDK7"/>
<dbReference type="GO" id="GO:0003723">
    <property type="term" value="F:RNA binding"/>
    <property type="evidence" value="ECO:0007669"/>
    <property type="project" value="InterPro"/>
</dbReference>
<dbReference type="EMBL" id="UINC01073746">
    <property type="protein sequence ID" value="SVC10364.1"/>
    <property type="molecule type" value="Genomic_DNA"/>
</dbReference>
<dbReference type="GO" id="GO:0001522">
    <property type="term" value="P:pseudouridine synthesis"/>
    <property type="evidence" value="ECO:0007669"/>
    <property type="project" value="InterPro"/>
</dbReference>
<sequence>MIHQNIENIDGIFNVNKPTGITSTEVVRMF</sequence>
<reference evidence="1" key="1">
    <citation type="submission" date="2018-05" db="EMBL/GenBank/DDBJ databases">
        <authorList>
            <person name="Lanie J.A."/>
            <person name="Ng W.-L."/>
            <person name="Kazmierczak K.M."/>
            <person name="Andrzejewski T.M."/>
            <person name="Davidsen T.M."/>
            <person name="Wayne K.J."/>
            <person name="Tettelin H."/>
            <person name="Glass J.I."/>
            <person name="Rusch D."/>
            <person name="Podicherti R."/>
            <person name="Tsui H.-C.T."/>
            <person name="Winkler M.E."/>
        </authorList>
    </citation>
    <scope>NUCLEOTIDE SEQUENCE</scope>
</reference>
<feature type="non-terminal residue" evidence="1">
    <location>
        <position position="30"/>
    </location>
</feature>
<gene>
    <name evidence="1" type="ORF">METZ01_LOCUS263218</name>
</gene>
<dbReference type="InterPro" id="IPR020103">
    <property type="entry name" value="PsdUridine_synth_cat_dom_sf"/>
</dbReference>
<name>A0A382JDK7_9ZZZZ</name>
<evidence type="ECO:0000313" key="1">
    <source>
        <dbReference type="EMBL" id="SVC10364.1"/>
    </source>
</evidence>
<proteinExistence type="predicted"/>
<protein>
    <submittedName>
        <fullName evidence="1">Uncharacterized protein</fullName>
    </submittedName>
</protein>
<organism evidence="1">
    <name type="scientific">marine metagenome</name>
    <dbReference type="NCBI Taxonomy" id="408172"/>
    <lineage>
        <taxon>unclassified sequences</taxon>
        <taxon>metagenomes</taxon>
        <taxon>ecological metagenomes</taxon>
    </lineage>
</organism>
<dbReference type="GO" id="GO:0009982">
    <property type="term" value="F:pseudouridine synthase activity"/>
    <property type="evidence" value="ECO:0007669"/>
    <property type="project" value="InterPro"/>
</dbReference>